<accession>A0A4Y4D102</accession>
<organism evidence="1 2">
    <name type="scientific">Zoogloea ramigera</name>
    <dbReference type="NCBI Taxonomy" id="350"/>
    <lineage>
        <taxon>Bacteria</taxon>
        <taxon>Pseudomonadati</taxon>
        <taxon>Pseudomonadota</taxon>
        <taxon>Betaproteobacteria</taxon>
        <taxon>Rhodocyclales</taxon>
        <taxon>Zoogloeaceae</taxon>
        <taxon>Zoogloea</taxon>
    </lineage>
</organism>
<gene>
    <name evidence="1" type="ORF">ZRA01_34970</name>
</gene>
<evidence type="ECO:0000313" key="2">
    <source>
        <dbReference type="Proteomes" id="UP000318422"/>
    </source>
</evidence>
<dbReference type="RefSeq" id="WP_141354718.1">
    <property type="nucleotide sequence ID" value="NZ_BJNV01000086.1"/>
</dbReference>
<evidence type="ECO:0000313" key="1">
    <source>
        <dbReference type="EMBL" id="GEC97424.1"/>
    </source>
</evidence>
<keyword evidence="2" id="KW-1185">Reference proteome</keyword>
<name>A0A4Y4D102_ZOORA</name>
<reference evidence="1 2" key="1">
    <citation type="submission" date="2019-06" db="EMBL/GenBank/DDBJ databases">
        <title>Whole genome shotgun sequence of Zoogloea ramigera NBRC 15342.</title>
        <authorList>
            <person name="Hosoyama A."/>
            <person name="Uohara A."/>
            <person name="Ohji S."/>
            <person name="Ichikawa N."/>
        </authorList>
    </citation>
    <scope>NUCLEOTIDE SEQUENCE [LARGE SCALE GENOMIC DNA]</scope>
    <source>
        <strain evidence="1 2">NBRC 15342</strain>
    </source>
</reference>
<protein>
    <submittedName>
        <fullName evidence="1">Uncharacterized protein</fullName>
    </submittedName>
</protein>
<comment type="caution">
    <text evidence="1">The sequence shown here is derived from an EMBL/GenBank/DDBJ whole genome shotgun (WGS) entry which is preliminary data.</text>
</comment>
<dbReference type="EMBL" id="BJNV01000086">
    <property type="protein sequence ID" value="GEC97424.1"/>
    <property type="molecule type" value="Genomic_DNA"/>
</dbReference>
<dbReference type="Proteomes" id="UP000318422">
    <property type="component" value="Unassembled WGS sequence"/>
</dbReference>
<proteinExistence type="predicted"/>
<dbReference type="OrthoDB" id="5573654at2"/>
<sequence>MNLPTVYENSQLAHIIEQAMICQCACPAQVAQELLGLRELFRYQHDCSVIRKEDAGVHARIMNSLCAAHAELETCLGDVLALEGWDPATLAMPEGLRQLRDDLLS</sequence>
<dbReference type="AlphaFoldDB" id="A0A4Y4D102"/>